<evidence type="ECO:0000256" key="12">
    <source>
        <dbReference type="ARBA" id="ARBA00023163"/>
    </source>
</evidence>
<protein>
    <recommendedName>
        <fullName evidence="14">Transcription factor RFX3</fullName>
    </recommendedName>
    <alternativeName>
        <fullName evidence="15">Regulatory factor X 3</fullName>
    </alternativeName>
</protein>
<dbReference type="PROSITE" id="PS50157">
    <property type="entry name" value="ZINC_FINGER_C2H2_2"/>
    <property type="match status" value="5"/>
</dbReference>
<evidence type="ECO:0000256" key="5">
    <source>
        <dbReference type="ARBA" id="ARBA00022723"/>
    </source>
</evidence>
<feature type="domain" description="C2H2-type" evidence="18">
    <location>
        <begin position="569"/>
        <end position="598"/>
    </location>
</feature>
<keyword evidence="6" id="KW-0677">Repeat</keyword>
<evidence type="ECO:0000256" key="8">
    <source>
        <dbReference type="ARBA" id="ARBA00022782"/>
    </source>
</evidence>
<feature type="region of interest" description="Disordered" evidence="17">
    <location>
        <begin position="660"/>
        <end position="687"/>
    </location>
</feature>
<evidence type="ECO:0000256" key="15">
    <source>
        <dbReference type="ARBA" id="ARBA00042137"/>
    </source>
</evidence>
<evidence type="ECO:0000256" key="14">
    <source>
        <dbReference type="ARBA" id="ARBA00040859"/>
    </source>
</evidence>
<dbReference type="GO" id="GO:0008270">
    <property type="term" value="F:zinc ion binding"/>
    <property type="evidence" value="ECO:0007669"/>
    <property type="project" value="UniProtKB-KW"/>
</dbReference>
<dbReference type="Pfam" id="PF23561">
    <property type="entry name" value="zf-C2H2_15"/>
    <property type="match status" value="1"/>
</dbReference>
<keyword evidence="13" id="KW-0539">Nucleus</keyword>
<dbReference type="SMART" id="SM00355">
    <property type="entry name" value="ZnF_C2H2"/>
    <property type="match status" value="5"/>
</dbReference>
<keyword evidence="8" id="KW-0221">Differentiation</keyword>
<feature type="region of interest" description="Disordered" evidence="17">
    <location>
        <begin position="1531"/>
        <end position="1560"/>
    </location>
</feature>
<feature type="domain" description="C2H2-type" evidence="18">
    <location>
        <begin position="599"/>
        <end position="628"/>
    </location>
</feature>
<dbReference type="GO" id="GO:0030154">
    <property type="term" value="P:cell differentiation"/>
    <property type="evidence" value="ECO:0007669"/>
    <property type="project" value="UniProtKB-KW"/>
</dbReference>
<feature type="compositionally biased region" description="Low complexity" evidence="17">
    <location>
        <begin position="97"/>
        <end position="110"/>
    </location>
</feature>
<dbReference type="InterPro" id="IPR036236">
    <property type="entry name" value="Znf_C2H2_sf"/>
</dbReference>
<dbReference type="Gene3D" id="1.10.10.10">
    <property type="entry name" value="Winged helix-like DNA-binding domain superfamily/Winged helix DNA-binding domain"/>
    <property type="match status" value="1"/>
</dbReference>
<dbReference type="FunFam" id="3.30.160.60:FF:000048">
    <property type="entry name" value="GLI family zinc finger 3"/>
    <property type="match status" value="1"/>
</dbReference>
<feature type="region of interest" description="Disordered" evidence="17">
    <location>
        <begin position="212"/>
        <end position="241"/>
    </location>
</feature>
<feature type="region of interest" description="Disordered" evidence="17">
    <location>
        <begin position="86"/>
        <end position="126"/>
    </location>
</feature>
<keyword evidence="11" id="KW-0238">DNA-binding</keyword>
<comment type="similarity">
    <text evidence="2">Belongs to the GLI C2H2-type zinc-finger protein family.</text>
</comment>
<dbReference type="Proteomes" id="UP001153269">
    <property type="component" value="Unassembled WGS sequence"/>
</dbReference>
<keyword evidence="7 16" id="KW-0863">Zinc-finger</keyword>
<keyword evidence="9" id="KW-0862">Zinc</keyword>
<evidence type="ECO:0000313" key="20">
    <source>
        <dbReference type="EMBL" id="CAB1441669.1"/>
    </source>
</evidence>
<dbReference type="GO" id="GO:0005634">
    <property type="term" value="C:nucleus"/>
    <property type="evidence" value="ECO:0007669"/>
    <property type="project" value="UniProtKB-SubCell"/>
</dbReference>
<dbReference type="FunFam" id="3.30.160.60:FF:000036">
    <property type="entry name" value="GLI family zinc finger 3"/>
    <property type="match status" value="1"/>
</dbReference>
<dbReference type="PROSITE" id="PS51526">
    <property type="entry name" value="RFX_DBD"/>
    <property type="match status" value="1"/>
</dbReference>
<proteinExistence type="inferred from homology"/>
<dbReference type="Gene3D" id="3.30.160.60">
    <property type="entry name" value="Classic Zinc Finger"/>
    <property type="match status" value="5"/>
</dbReference>
<dbReference type="SUPFAM" id="SSF57667">
    <property type="entry name" value="beta-beta-alpha zinc fingers"/>
    <property type="match status" value="3"/>
</dbReference>
<keyword evidence="12" id="KW-0804">Transcription</keyword>
<dbReference type="InterPro" id="IPR036388">
    <property type="entry name" value="WH-like_DNA-bd_sf"/>
</dbReference>
<feature type="region of interest" description="Disordered" evidence="17">
    <location>
        <begin position="1607"/>
        <end position="1626"/>
    </location>
</feature>
<feature type="region of interest" description="Disordered" evidence="17">
    <location>
        <begin position="29"/>
        <end position="59"/>
    </location>
</feature>
<dbReference type="PROSITE" id="PS00028">
    <property type="entry name" value="ZINC_FINGER_C2H2_1"/>
    <property type="match status" value="4"/>
</dbReference>
<evidence type="ECO:0000256" key="4">
    <source>
        <dbReference type="ARBA" id="ARBA00022491"/>
    </source>
</evidence>
<evidence type="ECO:0000256" key="11">
    <source>
        <dbReference type="ARBA" id="ARBA00023125"/>
    </source>
</evidence>
<comment type="subcellular location">
    <subcellularLocation>
        <location evidence="1">Nucleus</location>
    </subcellularLocation>
</comment>
<feature type="compositionally biased region" description="Low complexity" evidence="17">
    <location>
        <begin position="230"/>
        <end position="241"/>
    </location>
</feature>
<feature type="domain" description="RFX-type winged-helix" evidence="19">
    <location>
        <begin position="1044"/>
        <end position="1119"/>
    </location>
</feature>
<name>A0A9N7YRG6_PLEPL</name>
<feature type="region of interest" description="Disordered" evidence="17">
    <location>
        <begin position="612"/>
        <end position="639"/>
    </location>
</feature>
<dbReference type="EMBL" id="CADEAL010002680">
    <property type="protein sequence ID" value="CAB1441669.1"/>
    <property type="molecule type" value="Genomic_DNA"/>
</dbReference>
<keyword evidence="21" id="KW-1185">Reference proteome</keyword>
<feature type="compositionally biased region" description="Basic and acidic residues" evidence="17">
    <location>
        <begin position="740"/>
        <end position="756"/>
    </location>
</feature>
<accession>A0A9N7YRG6</accession>
<evidence type="ECO:0000256" key="10">
    <source>
        <dbReference type="ARBA" id="ARBA00023015"/>
    </source>
</evidence>
<dbReference type="FunFam" id="3.30.160.60:FF:000019">
    <property type="entry name" value="GLI family zinc finger 3"/>
    <property type="match status" value="1"/>
</dbReference>
<evidence type="ECO:0000259" key="19">
    <source>
        <dbReference type="PROSITE" id="PS51526"/>
    </source>
</evidence>
<evidence type="ECO:0000256" key="6">
    <source>
        <dbReference type="ARBA" id="ARBA00022737"/>
    </source>
</evidence>
<dbReference type="InterPro" id="IPR013087">
    <property type="entry name" value="Znf_C2H2_type"/>
</dbReference>
<evidence type="ECO:0000313" key="21">
    <source>
        <dbReference type="Proteomes" id="UP001153269"/>
    </source>
</evidence>
<feature type="domain" description="C2H2-type" evidence="18">
    <location>
        <begin position="511"/>
        <end position="538"/>
    </location>
</feature>
<dbReference type="Pfam" id="PF04589">
    <property type="entry name" value="RFX1_trans_act"/>
    <property type="match status" value="1"/>
</dbReference>
<dbReference type="PANTHER" id="PTHR12619:SF20">
    <property type="entry name" value="TRANSCRIPTION FACTOR RFX3"/>
    <property type="match status" value="1"/>
</dbReference>
<evidence type="ECO:0000256" key="3">
    <source>
        <dbReference type="ARBA" id="ARBA00022473"/>
    </source>
</evidence>
<gene>
    <name evidence="20" type="ORF">PLEPLA_LOCUS29420</name>
</gene>
<evidence type="ECO:0000256" key="13">
    <source>
        <dbReference type="ARBA" id="ARBA00023242"/>
    </source>
</evidence>
<dbReference type="InterPro" id="IPR007668">
    <property type="entry name" value="RFX1_trans_act"/>
</dbReference>
<dbReference type="Pfam" id="PF02257">
    <property type="entry name" value="RFX_DNA_binding"/>
    <property type="match status" value="1"/>
</dbReference>
<evidence type="ECO:0000256" key="17">
    <source>
        <dbReference type="SAM" id="MobiDB-lite"/>
    </source>
</evidence>
<feature type="compositionally biased region" description="Polar residues" evidence="17">
    <location>
        <begin position="213"/>
        <end position="229"/>
    </location>
</feature>
<dbReference type="SUPFAM" id="SSF46785">
    <property type="entry name" value="Winged helix' DNA-binding domain"/>
    <property type="match status" value="1"/>
</dbReference>
<dbReference type="FunFam" id="1.10.10.10:FF:000017">
    <property type="entry name" value="transcription factor RFX3 isoform X1"/>
    <property type="match status" value="1"/>
</dbReference>
<organism evidence="20 21">
    <name type="scientific">Pleuronectes platessa</name>
    <name type="common">European plaice</name>
    <dbReference type="NCBI Taxonomy" id="8262"/>
    <lineage>
        <taxon>Eukaryota</taxon>
        <taxon>Metazoa</taxon>
        <taxon>Chordata</taxon>
        <taxon>Craniata</taxon>
        <taxon>Vertebrata</taxon>
        <taxon>Euteleostomi</taxon>
        <taxon>Actinopterygii</taxon>
        <taxon>Neopterygii</taxon>
        <taxon>Teleostei</taxon>
        <taxon>Neoteleostei</taxon>
        <taxon>Acanthomorphata</taxon>
        <taxon>Carangaria</taxon>
        <taxon>Pleuronectiformes</taxon>
        <taxon>Pleuronectoidei</taxon>
        <taxon>Pleuronectidae</taxon>
        <taxon>Pleuronectes</taxon>
    </lineage>
</organism>
<evidence type="ECO:0000256" key="16">
    <source>
        <dbReference type="PROSITE-ProRule" id="PRU00042"/>
    </source>
</evidence>
<dbReference type="InterPro" id="IPR003150">
    <property type="entry name" value="DNA-bd_RFX"/>
</dbReference>
<comment type="caution">
    <text evidence="20">The sequence shown here is derived from an EMBL/GenBank/DDBJ whole genome shotgun (WGS) entry which is preliminary data.</text>
</comment>
<evidence type="ECO:0000256" key="1">
    <source>
        <dbReference type="ARBA" id="ARBA00004123"/>
    </source>
</evidence>
<feature type="region of interest" description="Disordered" evidence="17">
    <location>
        <begin position="728"/>
        <end position="756"/>
    </location>
</feature>
<sequence length="1626" mass="177580">MSGKGCQLLVSPCNVSPSLSMIAGHQSIRIPMSPSPRPSQSPSSGAETAKKGEVHSLASGNQSRSLVVLPNLSLRRQVLTYGKHLNVPTASPQPQGPTHRPPTTTVTNTTRMKPGSSNSNFKGPAGCSVSEQTMEVFGQAAAANLTVTSVRGQTFPPSCLHGVTVPHTDARSLLSRESLASTTLSLFETQSVFSGRHDWPYGYRVLPPLGPPQCSTQASEGGEQLSVSPGTAMSGTTVSGGTSTSASLPSYLFAADAGSPRASRAKKRALSMSPLSDVMGTDFNSIIRTSPTSLVAYINGSRCSPASHSTLSPVQSEGYGHFLGVKGRCIPHSHLYGMPGFSRATAPQTVCGRMQVLEEAGGLESQMANMVVEQQCLPEDGGARGGTLESCSQTSNNLLTPSQLLPALLTTAPQGPPPPYHSHQHVHLSSRHCRVKASSQDPMLPPRHGMGFLPQVPMLEEEEGELEDYEALCCKWLDCSAVYDRKEELVRHIEKLHVDQRKAEDFTCYWLGCPRSFKPFNARYKLLIHMRVHSGEKPNKCTFDGCRKGFSRLENLKIHLRSHTGEKPYTCQHPGCHKAFSNSSDRAKHQRTHLDTKPYACQVPGCAKRYTDPSSLRKHVKSHSSKERHLRKKMRSAAGVTQDPLTDCLTIHALQPSLSPLARTDNLNPSPGASYESYSAAPQGHDSTGNPHLTLFGSLQDNYRFVDPSPHQLFPGDQRGSCSSTCLPLPPTGASLQSSRDLEQPSRPPDVADHNPELSGQMKMLYCPPQYGGITAETGSSQLMQVDAYGDSLAPAVNNPSGGATTQTTLPCIAEFNIPSQVHNVTPNQDFHGGDFFTGPTTSQVRNIKEVWFGDGNKELNVHGSGAMQTPEAGADSTSTVPLQTTVPVQPTGSTQQVPVQQQAQTVQQVQHVYPAQVQYVEENSGVYTNGNIRTYSYSEPQLYSQNSGGSYFDTQGSSSQGSTVVTSHGMTNNGGGGSGGMNMGLAGGQVISNSSGAYLMDNTGPHPATQTARASPATIEMAIETLQKSEGLSSQRSSLLNSHLQWLLDNYETAEGVSLPRSTLYNHYLRHCQEQKLDPVNAASFGKLIRSIFMGLRTRRLGTRGNSKYHYYGIRVKPDSPLNRLQEDMQYMALRQQPVQQKQRFKPVQKFDSCAGENYSAGGQNQPGAEEQTVIAQSQHHQQFLDASRALPDFVELDLGPSNTENISPEDVKALQSLYREHCEAILDVVVNLQFSLIEKLWQTFWRYSPPDSVEGATETENSSISEIEARLPQSQLLALCRSEAVLKWMSTCDHLMYQALVEILIPDVLRPIPSALTQAIRNFAKSLEGWLNNAMNAIPQRMIQTKIAAVSAFAQTLRRYTSLNHLAQAARAVLQNTSQINQMLSDLNRVDFANVQEQASWVCQCEEGVVQHLEQDFKATLQQQSSLEQWAAWLENVVTQVLKPYEHRPTFPRAARQFLLKWSFYSSMVIRDLTLRSAASFGSFHLIRLLYDEYMFYLVEHRVAQATGETPIGVMGEFDSLNTFSLSNMDKDETSGMDSDLDDDLEESGEPLAKREKSEHDVIQVIQVGALEDGSHPVVGVVQPGVLHSLPQPQQDHTEHILTPSAGTPNIRHCSPTGNTYASV</sequence>
<dbReference type="InterPro" id="IPR036390">
    <property type="entry name" value="WH_DNA-bd_sf"/>
</dbReference>
<keyword evidence="4" id="KW-0678">Repressor</keyword>
<evidence type="ECO:0000256" key="9">
    <source>
        <dbReference type="ARBA" id="ARBA00022833"/>
    </source>
</evidence>
<evidence type="ECO:0000256" key="7">
    <source>
        <dbReference type="ARBA" id="ARBA00022771"/>
    </source>
</evidence>
<feature type="compositionally biased region" description="Acidic residues" evidence="17">
    <location>
        <begin position="1541"/>
        <end position="1551"/>
    </location>
</feature>
<reference evidence="20" key="1">
    <citation type="submission" date="2020-03" db="EMBL/GenBank/DDBJ databases">
        <authorList>
            <person name="Weist P."/>
        </authorList>
    </citation>
    <scope>NUCLEOTIDE SEQUENCE</scope>
</reference>
<evidence type="ECO:0000259" key="18">
    <source>
        <dbReference type="PROSITE" id="PS50157"/>
    </source>
</evidence>
<dbReference type="InterPro" id="IPR056436">
    <property type="entry name" value="Znf-C2H2_ZIC1-5/GLI1-3-like"/>
</dbReference>
<feature type="domain" description="C2H2-type" evidence="18">
    <location>
        <begin position="472"/>
        <end position="502"/>
    </location>
</feature>
<keyword evidence="5" id="KW-0479">Metal-binding</keyword>
<dbReference type="InterPro" id="IPR039779">
    <property type="entry name" value="RFX-like"/>
</dbReference>
<dbReference type="FunFam" id="3.30.160.60:FF:000031">
    <property type="entry name" value="GLI family zinc finger 3"/>
    <property type="match status" value="1"/>
</dbReference>
<dbReference type="PANTHER" id="PTHR12619">
    <property type="entry name" value="RFX TRANSCRIPTION FACTOR FAMILY"/>
    <property type="match status" value="1"/>
</dbReference>
<dbReference type="GO" id="GO:0000981">
    <property type="term" value="F:DNA-binding transcription factor activity, RNA polymerase II-specific"/>
    <property type="evidence" value="ECO:0007669"/>
    <property type="project" value="TreeGrafter"/>
</dbReference>
<dbReference type="InterPro" id="IPR057321">
    <property type="entry name" value="RFX1-4/6/8-like_BCD"/>
</dbReference>
<dbReference type="GO" id="GO:0000978">
    <property type="term" value="F:RNA polymerase II cis-regulatory region sequence-specific DNA binding"/>
    <property type="evidence" value="ECO:0007669"/>
    <property type="project" value="TreeGrafter"/>
</dbReference>
<dbReference type="Pfam" id="PF25340">
    <property type="entry name" value="BCD_RFX"/>
    <property type="match status" value="1"/>
</dbReference>
<feature type="compositionally biased region" description="Basic residues" evidence="17">
    <location>
        <begin position="616"/>
        <end position="635"/>
    </location>
</feature>
<feature type="domain" description="C2H2-type" evidence="18">
    <location>
        <begin position="539"/>
        <end position="568"/>
    </location>
</feature>
<keyword evidence="10" id="KW-0805">Transcription regulation</keyword>
<dbReference type="Pfam" id="PF00096">
    <property type="entry name" value="zf-C2H2"/>
    <property type="match status" value="2"/>
</dbReference>
<evidence type="ECO:0000256" key="2">
    <source>
        <dbReference type="ARBA" id="ARBA00010831"/>
    </source>
</evidence>
<keyword evidence="3" id="KW-0217">Developmental protein</keyword>